<dbReference type="Proteomes" id="UP000465221">
    <property type="component" value="Unassembled WGS sequence"/>
</dbReference>
<evidence type="ECO:0000256" key="5">
    <source>
        <dbReference type="ARBA" id="ARBA00022723"/>
    </source>
</evidence>
<accession>A0A8H3NLQ9</accession>
<dbReference type="InterPro" id="IPR013650">
    <property type="entry name" value="ATP-grasp_succ-CoA_synth-type"/>
</dbReference>
<evidence type="ECO:0000256" key="12">
    <source>
        <dbReference type="SAM" id="MobiDB-lite"/>
    </source>
</evidence>
<evidence type="ECO:0000256" key="3">
    <source>
        <dbReference type="ARBA" id="ARBA00022532"/>
    </source>
</evidence>
<dbReference type="InterPro" id="IPR017866">
    <property type="entry name" value="Succ-CoA_synthase_bsu_CS"/>
</dbReference>
<dbReference type="FunFam" id="3.40.50.261:FF:000001">
    <property type="entry name" value="Succinate--CoA ligase [ADP-forming] subunit beta"/>
    <property type="match status" value="1"/>
</dbReference>
<dbReference type="PROSITE" id="PS50975">
    <property type="entry name" value="ATP_GRASP"/>
    <property type="match status" value="1"/>
</dbReference>
<dbReference type="SUPFAM" id="SSF52210">
    <property type="entry name" value="Succinyl-CoA synthetase domains"/>
    <property type="match status" value="1"/>
</dbReference>
<dbReference type="UniPathway" id="UPA00223">
    <property type="reaction ID" value="UER00999"/>
</dbReference>
<evidence type="ECO:0000259" key="13">
    <source>
        <dbReference type="PROSITE" id="PS50975"/>
    </source>
</evidence>
<comment type="pathway">
    <text evidence="2">Carbohydrate metabolism; tricarboxylic acid cycle; succinate from succinyl-CoA (ligase route): step 1/1.</text>
</comment>
<keyword evidence="3" id="KW-0816">Tricarboxylic acid cycle</keyword>
<dbReference type="NCBIfam" id="NF001913">
    <property type="entry name" value="PRK00696.1"/>
    <property type="match status" value="1"/>
</dbReference>
<evidence type="ECO:0000313" key="14">
    <source>
        <dbReference type="EMBL" id="GFF34253.1"/>
    </source>
</evidence>
<sequence>IGLQSIQTANTADEPPRAPLPQTSRAGKTPLFNAVIRCSVCYYKYAIPVPQGYVVTNPGDAEAVVSSIGAPSVLKSQILAGGRGKGKMSSDGKGGIRIVATPEQAFQHASRMLGHYLTTQQTPPSGLLVTKLYIYKAVDVEQEFYLSLTFDRERYSPVILISDQGGVNIESNQDKLHKFWFNLSQGITAETMAEIQKQLCFKDEEMPTIESIIRQMIKLFKERDAILLELNPLVRTPEGNFVCLDAKFDFDNAAQFRQPEIFSKEEHIPGFEDEYEAQKHGLVYIRLKGHIGNIVNGAGLAMATNDLINLHGGKCANFLDIGGKATTETLLKAFEILNQDQQVRGIFINIFGGIVRCDMIAESIIQAASALGGFRVPVVVRLQGTNCDAAMKMLSASEMDISTETDFEKAAKRIIGLTWS</sequence>
<dbReference type="Gene3D" id="3.30.470.20">
    <property type="entry name" value="ATP-grasp fold, B domain"/>
    <property type="match status" value="1"/>
</dbReference>
<comment type="caution">
    <text evidence="14">The sequence shown here is derived from an EMBL/GenBank/DDBJ whole genome shotgun (WGS) entry which is preliminary data.</text>
</comment>
<keyword evidence="5" id="KW-0479">Metal-binding</keyword>
<dbReference type="InterPro" id="IPR013815">
    <property type="entry name" value="ATP_grasp_subdomain_1"/>
</dbReference>
<gene>
    <name evidence="14" type="ORF">IFM46972_04162</name>
</gene>
<dbReference type="GO" id="GO:0004775">
    <property type="term" value="F:succinate-CoA ligase (ADP-forming) activity"/>
    <property type="evidence" value="ECO:0007669"/>
    <property type="project" value="TreeGrafter"/>
</dbReference>
<dbReference type="Pfam" id="PF08442">
    <property type="entry name" value="ATP-grasp_2"/>
    <property type="match status" value="1"/>
</dbReference>
<dbReference type="GO" id="GO:0005524">
    <property type="term" value="F:ATP binding"/>
    <property type="evidence" value="ECO:0007669"/>
    <property type="project" value="UniProtKB-UniRule"/>
</dbReference>
<dbReference type="AlphaFoldDB" id="A0A8H3NLQ9"/>
<dbReference type="PANTHER" id="PTHR11815">
    <property type="entry name" value="SUCCINYL-COA SYNTHETASE BETA CHAIN"/>
    <property type="match status" value="1"/>
</dbReference>
<evidence type="ECO:0000313" key="15">
    <source>
        <dbReference type="Proteomes" id="UP000465221"/>
    </source>
</evidence>
<keyword evidence="8" id="KW-0460">Magnesium</keyword>
<dbReference type="InterPro" id="IPR016102">
    <property type="entry name" value="Succinyl-CoA_synth-like"/>
</dbReference>
<evidence type="ECO:0000256" key="2">
    <source>
        <dbReference type="ARBA" id="ARBA00005064"/>
    </source>
</evidence>
<feature type="compositionally biased region" description="Polar residues" evidence="12">
    <location>
        <begin position="1"/>
        <end position="11"/>
    </location>
</feature>
<proteinExistence type="predicted"/>
<dbReference type="GO" id="GO:0006099">
    <property type="term" value="P:tricarboxylic acid cycle"/>
    <property type="evidence" value="ECO:0007669"/>
    <property type="project" value="UniProtKB-UniPathway"/>
</dbReference>
<dbReference type="PROSITE" id="PS01217">
    <property type="entry name" value="SUCCINYL_COA_LIG_3"/>
    <property type="match status" value="1"/>
</dbReference>
<evidence type="ECO:0000256" key="1">
    <source>
        <dbReference type="ARBA" id="ARBA00001946"/>
    </source>
</evidence>
<dbReference type="GO" id="GO:0042709">
    <property type="term" value="C:succinate-CoA ligase complex"/>
    <property type="evidence" value="ECO:0007669"/>
    <property type="project" value="TreeGrafter"/>
</dbReference>
<evidence type="ECO:0000256" key="4">
    <source>
        <dbReference type="ARBA" id="ARBA00022598"/>
    </source>
</evidence>
<dbReference type="Gene3D" id="3.30.1490.20">
    <property type="entry name" value="ATP-grasp fold, A domain"/>
    <property type="match status" value="1"/>
</dbReference>
<dbReference type="InterPro" id="IPR005811">
    <property type="entry name" value="SUCC_ACL_C"/>
</dbReference>
<dbReference type="EMBL" id="BLKC01000023">
    <property type="protein sequence ID" value="GFF34253.1"/>
    <property type="molecule type" value="Genomic_DNA"/>
</dbReference>
<evidence type="ECO:0000256" key="7">
    <source>
        <dbReference type="ARBA" id="ARBA00022840"/>
    </source>
</evidence>
<evidence type="ECO:0000256" key="8">
    <source>
        <dbReference type="ARBA" id="ARBA00022842"/>
    </source>
</evidence>
<dbReference type="Pfam" id="PF00549">
    <property type="entry name" value="Ligase_CoA"/>
    <property type="match status" value="1"/>
</dbReference>
<feature type="non-terminal residue" evidence="14">
    <location>
        <position position="1"/>
    </location>
</feature>
<evidence type="ECO:0000256" key="6">
    <source>
        <dbReference type="ARBA" id="ARBA00022741"/>
    </source>
</evidence>
<dbReference type="GO" id="GO:0046872">
    <property type="term" value="F:metal ion binding"/>
    <property type="evidence" value="ECO:0007669"/>
    <property type="project" value="UniProtKB-KW"/>
</dbReference>
<protein>
    <recommendedName>
        <fullName evidence="10">Succinyl-CoA synthetase beta chain</fullName>
    </recommendedName>
</protein>
<dbReference type="SUPFAM" id="SSF56059">
    <property type="entry name" value="Glutathione synthetase ATP-binding domain-like"/>
    <property type="match status" value="1"/>
</dbReference>
<dbReference type="InterPro" id="IPR011761">
    <property type="entry name" value="ATP-grasp"/>
</dbReference>
<keyword evidence="4" id="KW-0436">Ligase</keyword>
<keyword evidence="6 11" id="KW-0547">Nucleotide-binding</keyword>
<feature type="region of interest" description="Disordered" evidence="12">
    <location>
        <begin position="1"/>
        <end position="26"/>
    </location>
</feature>
<dbReference type="FunFam" id="3.30.470.20:FF:000002">
    <property type="entry name" value="Succinate--CoA ligase [ADP-forming] subunit beta"/>
    <property type="match status" value="1"/>
</dbReference>
<evidence type="ECO:0000256" key="11">
    <source>
        <dbReference type="PROSITE-ProRule" id="PRU00409"/>
    </source>
</evidence>
<reference evidence="14 15" key="1">
    <citation type="submission" date="2020-01" db="EMBL/GenBank/DDBJ databases">
        <title>Draft genome sequence of Aspergillus udagawae IFM 46972.</title>
        <authorList>
            <person name="Takahashi H."/>
            <person name="Yaguchi T."/>
        </authorList>
    </citation>
    <scope>NUCLEOTIDE SEQUENCE [LARGE SCALE GENOMIC DNA]</scope>
    <source>
        <strain evidence="14 15">IFM 46972</strain>
    </source>
</reference>
<dbReference type="GO" id="GO:0005739">
    <property type="term" value="C:mitochondrion"/>
    <property type="evidence" value="ECO:0007669"/>
    <property type="project" value="TreeGrafter"/>
</dbReference>
<dbReference type="PIRSF" id="PIRSF001554">
    <property type="entry name" value="SucCS_beta"/>
    <property type="match status" value="1"/>
</dbReference>
<comment type="cofactor">
    <cofactor evidence="1">
        <name>Mg(2+)</name>
        <dbReference type="ChEBI" id="CHEBI:18420"/>
    </cofactor>
</comment>
<organism evidence="14 15">
    <name type="scientific">Aspergillus udagawae</name>
    <dbReference type="NCBI Taxonomy" id="91492"/>
    <lineage>
        <taxon>Eukaryota</taxon>
        <taxon>Fungi</taxon>
        <taxon>Dikarya</taxon>
        <taxon>Ascomycota</taxon>
        <taxon>Pezizomycotina</taxon>
        <taxon>Eurotiomycetes</taxon>
        <taxon>Eurotiomycetidae</taxon>
        <taxon>Eurotiales</taxon>
        <taxon>Aspergillaceae</taxon>
        <taxon>Aspergillus</taxon>
        <taxon>Aspergillus subgen. Fumigati</taxon>
    </lineage>
</organism>
<dbReference type="InterPro" id="IPR005809">
    <property type="entry name" value="Succ_CoA_ligase-like_bsu"/>
</dbReference>
<keyword evidence="7 11" id="KW-0067">ATP-binding</keyword>
<evidence type="ECO:0000256" key="10">
    <source>
        <dbReference type="ARBA" id="ARBA00082254"/>
    </source>
</evidence>
<feature type="domain" description="ATP-grasp" evidence="13">
    <location>
        <begin position="39"/>
        <end position="84"/>
    </location>
</feature>
<keyword evidence="9" id="KW-0809">Transit peptide</keyword>
<dbReference type="PANTHER" id="PTHR11815:SF1">
    <property type="entry name" value="SUCCINATE--COA LIGASE [ADP-FORMING] SUBUNIT BETA, MITOCHONDRIAL"/>
    <property type="match status" value="1"/>
</dbReference>
<dbReference type="GO" id="GO:0006104">
    <property type="term" value="P:succinyl-CoA metabolic process"/>
    <property type="evidence" value="ECO:0007669"/>
    <property type="project" value="TreeGrafter"/>
</dbReference>
<evidence type="ECO:0000256" key="9">
    <source>
        <dbReference type="ARBA" id="ARBA00022946"/>
    </source>
</evidence>
<name>A0A8H3NLQ9_9EURO</name>
<dbReference type="Gene3D" id="3.40.50.261">
    <property type="entry name" value="Succinyl-CoA synthetase domains"/>
    <property type="match status" value="1"/>
</dbReference>